<evidence type="ECO:0000256" key="1">
    <source>
        <dbReference type="SAM" id="MobiDB-lite"/>
    </source>
</evidence>
<name>A0AAD3DKH8_9CHLO</name>
<sequence>MGTFGLFQPPTAPSICTTSRSGRGSHVWGIIRTGSRRDRLVVHQPMLHGVPNLCSCKRGCAAAAPEWSYGGYQAAPEWSVGSGPYADPRATAAGPRRHHPQQGGAPEGPSTSYDQDGDPLSEIVRTAVDAVNGGLGFVVAMLSDTALSLLPAHVKRRAVENSVKGALALLGLALLQSVLALVLTVGTLVLAVYAANQVFGVHLPFLPASVAGRGAAQTAPPFSGPGQADPRQFGQGGYSGYGDVGGFSAGPAADPRGYRQGYPPGYGGRGQPYPPRPGAGRGARAGDARQGPTIDVYFESQ</sequence>
<dbReference type="AlphaFoldDB" id="A0AAD3DKH8"/>
<keyword evidence="4" id="KW-1185">Reference proteome</keyword>
<feature type="compositionally biased region" description="Low complexity" evidence="1">
    <location>
        <begin position="254"/>
        <end position="263"/>
    </location>
</feature>
<keyword evidence="2" id="KW-1133">Transmembrane helix</keyword>
<dbReference type="EMBL" id="BMAR01000006">
    <property type="protein sequence ID" value="GFR43560.1"/>
    <property type="molecule type" value="Genomic_DNA"/>
</dbReference>
<evidence type="ECO:0000313" key="4">
    <source>
        <dbReference type="Proteomes" id="UP001054857"/>
    </source>
</evidence>
<dbReference type="Proteomes" id="UP001054857">
    <property type="component" value="Unassembled WGS sequence"/>
</dbReference>
<accession>A0AAD3DKH8</accession>
<keyword evidence="2" id="KW-0472">Membrane</keyword>
<feature type="region of interest" description="Disordered" evidence="1">
    <location>
        <begin position="216"/>
        <end position="235"/>
    </location>
</feature>
<feature type="region of interest" description="Disordered" evidence="1">
    <location>
        <begin position="246"/>
        <end position="301"/>
    </location>
</feature>
<feature type="transmembrane region" description="Helical" evidence="2">
    <location>
        <begin position="166"/>
        <end position="195"/>
    </location>
</feature>
<proteinExistence type="predicted"/>
<keyword evidence="2" id="KW-0812">Transmembrane</keyword>
<organism evidence="3 4">
    <name type="scientific">Astrephomene gubernaculifera</name>
    <dbReference type="NCBI Taxonomy" id="47775"/>
    <lineage>
        <taxon>Eukaryota</taxon>
        <taxon>Viridiplantae</taxon>
        <taxon>Chlorophyta</taxon>
        <taxon>core chlorophytes</taxon>
        <taxon>Chlorophyceae</taxon>
        <taxon>CS clade</taxon>
        <taxon>Chlamydomonadales</taxon>
        <taxon>Astrephomenaceae</taxon>
        <taxon>Astrephomene</taxon>
    </lineage>
</organism>
<comment type="caution">
    <text evidence="3">The sequence shown here is derived from an EMBL/GenBank/DDBJ whole genome shotgun (WGS) entry which is preliminary data.</text>
</comment>
<evidence type="ECO:0000256" key="2">
    <source>
        <dbReference type="SAM" id="Phobius"/>
    </source>
</evidence>
<reference evidence="3 4" key="1">
    <citation type="journal article" date="2021" name="Sci. Rep.">
        <title>Genome sequencing of the multicellular alga Astrephomene provides insights into convergent evolution of germ-soma differentiation.</title>
        <authorList>
            <person name="Yamashita S."/>
            <person name="Yamamoto K."/>
            <person name="Matsuzaki R."/>
            <person name="Suzuki S."/>
            <person name="Yamaguchi H."/>
            <person name="Hirooka S."/>
            <person name="Minakuchi Y."/>
            <person name="Miyagishima S."/>
            <person name="Kawachi M."/>
            <person name="Toyoda A."/>
            <person name="Nozaki H."/>
        </authorList>
    </citation>
    <scope>NUCLEOTIDE SEQUENCE [LARGE SCALE GENOMIC DNA]</scope>
    <source>
        <strain evidence="3 4">NIES-4017</strain>
    </source>
</reference>
<feature type="region of interest" description="Disordered" evidence="1">
    <location>
        <begin position="83"/>
        <end position="118"/>
    </location>
</feature>
<protein>
    <submittedName>
        <fullName evidence="3">Uncharacterized protein</fullName>
    </submittedName>
</protein>
<gene>
    <name evidence="3" type="ORF">Agub_g4653</name>
</gene>
<evidence type="ECO:0000313" key="3">
    <source>
        <dbReference type="EMBL" id="GFR43560.1"/>
    </source>
</evidence>